<feature type="compositionally biased region" description="Acidic residues" evidence="14">
    <location>
        <begin position="560"/>
        <end position="581"/>
    </location>
</feature>
<keyword evidence="9" id="KW-0677">Repeat</keyword>
<keyword evidence="5" id="KW-1003">Cell membrane</keyword>
<feature type="region of interest" description="Disordered" evidence="14">
    <location>
        <begin position="443"/>
        <end position="613"/>
    </location>
</feature>
<comment type="subcellular location">
    <subcellularLocation>
        <location evidence="2">Cell junction</location>
    </subcellularLocation>
    <subcellularLocation>
        <location evidence="1">Cell membrane</location>
        <topology evidence="1">Peripheral membrane protein</topology>
    </subcellularLocation>
    <subcellularLocation>
        <location evidence="3">Cytoplasm</location>
    </subcellularLocation>
</comment>
<evidence type="ECO:0000256" key="3">
    <source>
        <dbReference type="ARBA" id="ARBA00004496"/>
    </source>
</evidence>
<dbReference type="GO" id="GO:0030154">
    <property type="term" value="P:cell differentiation"/>
    <property type="evidence" value="ECO:0007669"/>
    <property type="project" value="UniProtKB-KW"/>
</dbReference>
<dbReference type="GO" id="GO:0019901">
    <property type="term" value="F:protein kinase binding"/>
    <property type="evidence" value="ECO:0007669"/>
    <property type="project" value="TreeGrafter"/>
</dbReference>
<evidence type="ECO:0000256" key="11">
    <source>
        <dbReference type="ARBA" id="ARBA00022949"/>
    </source>
</evidence>
<evidence type="ECO:0000256" key="13">
    <source>
        <dbReference type="ARBA" id="ARBA00023136"/>
    </source>
</evidence>
<evidence type="ECO:0000256" key="2">
    <source>
        <dbReference type="ARBA" id="ARBA00004282"/>
    </source>
</evidence>
<dbReference type="GO" id="GO:0016323">
    <property type="term" value="C:basolateral plasma membrane"/>
    <property type="evidence" value="ECO:0007669"/>
    <property type="project" value="TreeGrafter"/>
</dbReference>
<evidence type="ECO:0000256" key="12">
    <source>
        <dbReference type="ARBA" id="ARBA00023054"/>
    </source>
</evidence>
<feature type="domain" description="PDZ" evidence="15">
    <location>
        <begin position="859"/>
        <end position="949"/>
    </location>
</feature>
<feature type="region of interest" description="Disordered" evidence="14">
    <location>
        <begin position="952"/>
        <end position="971"/>
    </location>
</feature>
<feature type="compositionally biased region" description="Low complexity" evidence="14">
    <location>
        <begin position="1442"/>
        <end position="1453"/>
    </location>
</feature>
<feature type="compositionally biased region" description="Basic residues" evidence="14">
    <location>
        <begin position="601"/>
        <end position="613"/>
    </location>
</feature>
<feature type="region of interest" description="Disordered" evidence="14">
    <location>
        <begin position="2055"/>
        <end position="2097"/>
    </location>
</feature>
<name>A0A6J1SWD4_FRAOC</name>
<evidence type="ECO:0000256" key="1">
    <source>
        <dbReference type="ARBA" id="ARBA00004202"/>
    </source>
</evidence>
<feature type="domain" description="PDZ" evidence="15">
    <location>
        <begin position="1167"/>
        <end position="1257"/>
    </location>
</feature>
<dbReference type="InterPro" id="IPR001611">
    <property type="entry name" value="Leu-rich_rpt"/>
</dbReference>
<feature type="compositionally biased region" description="Low complexity" evidence="14">
    <location>
        <begin position="2334"/>
        <end position="2348"/>
    </location>
</feature>
<dbReference type="GO" id="GO:0005912">
    <property type="term" value="C:adherens junction"/>
    <property type="evidence" value="ECO:0007669"/>
    <property type="project" value="TreeGrafter"/>
</dbReference>
<dbReference type="GO" id="GO:0005737">
    <property type="term" value="C:cytoplasm"/>
    <property type="evidence" value="ECO:0007669"/>
    <property type="project" value="UniProtKB-SubCell"/>
</dbReference>
<dbReference type="GO" id="GO:0014069">
    <property type="term" value="C:postsynaptic density"/>
    <property type="evidence" value="ECO:0007669"/>
    <property type="project" value="TreeGrafter"/>
</dbReference>
<dbReference type="GO" id="GO:0043113">
    <property type="term" value="P:receptor clustering"/>
    <property type="evidence" value="ECO:0007669"/>
    <property type="project" value="TreeGrafter"/>
</dbReference>
<gene>
    <name evidence="17" type="primary">LOC113209454</name>
</gene>
<evidence type="ECO:0000256" key="14">
    <source>
        <dbReference type="SAM" id="MobiDB-lite"/>
    </source>
</evidence>
<dbReference type="CDD" id="cd06704">
    <property type="entry name" value="PDZ1_Scribble-like"/>
    <property type="match status" value="1"/>
</dbReference>
<dbReference type="PROSITE" id="PS51450">
    <property type="entry name" value="LRR"/>
    <property type="match status" value="4"/>
</dbReference>
<dbReference type="InterPro" id="IPR036034">
    <property type="entry name" value="PDZ_sf"/>
</dbReference>
<evidence type="ECO:0000256" key="10">
    <source>
        <dbReference type="ARBA" id="ARBA00022782"/>
    </source>
</evidence>
<feature type="compositionally biased region" description="Basic residues" evidence="14">
    <location>
        <begin position="2357"/>
        <end position="2369"/>
    </location>
</feature>
<evidence type="ECO:0000256" key="7">
    <source>
        <dbReference type="ARBA" id="ARBA00022553"/>
    </source>
</evidence>
<dbReference type="Gene3D" id="2.30.42.10">
    <property type="match status" value="4"/>
</dbReference>
<evidence type="ECO:0000256" key="6">
    <source>
        <dbReference type="ARBA" id="ARBA00022490"/>
    </source>
</evidence>
<keyword evidence="11" id="KW-0965">Cell junction</keyword>
<dbReference type="CDD" id="cd06703">
    <property type="entry name" value="PDZ2_Scribble-like"/>
    <property type="match status" value="1"/>
</dbReference>
<dbReference type="GeneID" id="113209454"/>
<feature type="compositionally biased region" description="Pro residues" evidence="14">
    <location>
        <begin position="1022"/>
        <end position="1033"/>
    </location>
</feature>
<feature type="compositionally biased region" description="Basic and acidic residues" evidence="14">
    <location>
        <begin position="1424"/>
        <end position="1441"/>
    </location>
</feature>
<evidence type="ECO:0000259" key="15">
    <source>
        <dbReference type="PROSITE" id="PS50106"/>
    </source>
</evidence>
<dbReference type="InterPro" id="IPR001478">
    <property type="entry name" value="PDZ"/>
</dbReference>
<dbReference type="InterPro" id="IPR050614">
    <property type="entry name" value="Synaptic_Scaffolding_LAP-MAGUK"/>
</dbReference>
<feature type="region of interest" description="Disordered" evidence="14">
    <location>
        <begin position="1530"/>
        <end position="1550"/>
    </location>
</feature>
<keyword evidence="12" id="KW-0175">Coiled coil</keyword>
<dbReference type="FunFam" id="3.80.10.10:FF:000076">
    <property type="entry name" value="protein lap4 isoform X23"/>
    <property type="match status" value="1"/>
</dbReference>
<dbReference type="SUPFAM" id="SSF50156">
    <property type="entry name" value="PDZ domain-like"/>
    <property type="match status" value="4"/>
</dbReference>
<feature type="region of interest" description="Disordered" evidence="14">
    <location>
        <begin position="2307"/>
        <end position="2369"/>
    </location>
</feature>
<dbReference type="PANTHER" id="PTHR23119">
    <property type="entry name" value="DISCS LARGE"/>
    <property type="match status" value="1"/>
</dbReference>
<evidence type="ECO:0000256" key="8">
    <source>
        <dbReference type="ARBA" id="ARBA00022614"/>
    </source>
</evidence>
<dbReference type="Gene3D" id="3.80.10.10">
    <property type="entry name" value="Ribonuclease Inhibitor"/>
    <property type="match status" value="3"/>
</dbReference>
<dbReference type="CDD" id="cd06701">
    <property type="entry name" value="PDZ4_Scribble-like"/>
    <property type="match status" value="1"/>
</dbReference>
<dbReference type="SMART" id="SM00364">
    <property type="entry name" value="LRR_BAC"/>
    <property type="match status" value="12"/>
</dbReference>
<dbReference type="GO" id="GO:0098609">
    <property type="term" value="P:cell-cell adhesion"/>
    <property type="evidence" value="ECO:0007669"/>
    <property type="project" value="TreeGrafter"/>
</dbReference>
<dbReference type="PROSITE" id="PS50106">
    <property type="entry name" value="PDZ"/>
    <property type="match status" value="4"/>
</dbReference>
<evidence type="ECO:0000313" key="17">
    <source>
        <dbReference type="RefSeq" id="XP_026282756.1"/>
    </source>
</evidence>
<dbReference type="Pfam" id="PF13855">
    <property type="entry name" value="LRR_8"/>
    <property type="match status" value="3"/>
</dbReference>
<keyword evidence="6" id="KW-0963">Cytoplasm</keyword>
<dbReference type="GO" id="GO:0098887">
    <property type="term" value="P:neurotransmitter receptor transport, endosome to postsynaptic membrane"/>
    <property type="evidence" value="ECO:0007669"/>
    <property type="project" value="TreeGrafter"/>
</dbReference>
<keyword evidence="4" id="KW-0217">Developmental protein</keyword>
<dbReference type="FunFam" id="3.80.10.10:FF:000599">
    <property type="entry name" value="Leucine-rich repeat-containing protein"/>
    <property type="match status" value="1"/>
</dbReference>
<evidence type="ECO:0000256" key="5">
    <source>
        <dbReference type="ARBA" id="ARBA00022475"/>
    </source>
</evidence>
<dbReference type="OrthoDB" id="2187496at2759"/>
<dbReference type="InterPro" id="IPR003591">
    <property type="entry name" value="Leu-rich_rpt_typical-subtyp"/>
</dbReference>
<keyword evidence="10" id="KW-0221">Differentiation</keyword>
<feature type="compositionally biased region" description="Polar residues" evidence="14">
    <location>
        <begin position="783"/>
        <end position="811"/>
    </location>
</feature>
<reference evidence="17" key="1">
    <citation type="submission" date="2025-08" db="UniProtKB">
        <authorList>
            <consortium name="RefSeq"/>
        </authorList>
    </citation>
    <scope>IDENTIFICATION</scope>
    <source>
        <tissue evidence="17">Whole organism</tissue>
    </source>
</reference>
<dbReference type="SMART" id="SM00365">
    <property type="entry name" value="LRR_SD22"/>
    <property type="match status" value="5"/>
</dbReference>
<feature type="compositionally biased region" description="Basic and acidic residues" evidence="14">
    <location>
        <begin position="527"/>
        <end position="550"/>
    </location>
</feature>
<proteinExistence type="predicted"/>
<dbReference type="GO" id="GO:0098968">
    <property type="term" value="P:neurotransmitter receptor transport postsynaptic membrane to endosome"/>
    <property type="evidence" value="ECO:0007669"/>
    <property type="project" value="TreeGrafter"/>
</dbReference>
<feature type="region of interest" description="Disordered" evidence="14">
    <location>
        <begin position="2157"/>
        <end position="2178"/>
    </location>
</feature>
<sequence length="2369" mass="260339">MFRCIPMFKGCNRQVEYVDKRHHSLHTVPEEIIRYSRSLEELLLDANHIRDLPKNFFRLHRLRKLGLSDNEIRLLPADIQNFENLVELDVSRNDIPDIPENIKNLRELQVADFSSNPIHRLPQGFVQLRNLTVLGLNDMSLSSLPSDFGCLVSLQSLELRENVLEFLPESLSQLSKLERLDLGDNKIGELPRHIGKLPALQELWLDHNELQHLPSEIGHLKKLACLDVSENRLEDLPDEISGLVSLTDLHLSQNNIETLPDGIGALEKLTILKIDQNRLIALNVNIGRCISLQELILTENFLMEVPSTMGFLVKMTNLNVDRNSLRTLPPEIGKLENLGVLSLRDNKLQYLPSQLGNCKLLHVLDVSGNRLQYLPMSLANLNLKAVWLSENQAQPLLKFQTDIDETTGEQVLTCFLLPQLEYHPDHNQVSSIYDREGFSSVSLSEIQKTDESDDEGWEEREASRTHSVKFTDDLNSNEQDKETPFVRQNTPHPRELKAKAHKLFGKGGKSPDTKEVDDVDPQPAEAPVHKEESKEDEAISDHSNHSDEVPRGNAVNSQDGEPEEESEDDLLDENEDPESDQEGERHVGFEGVVEGEGTRPNRLHRRDTPHHLKNKRINSQTLDQDKVASIIAQALTKKNDGETVDSGSTQYVQPSDIVQSVEVREEQYNIHIERTSAGLGLSIAGGLGSTPFKGDDEGIFISRVTEGGPADLAGLRVGDKVLAVNGKLLVGTDHWTAVEALKAAGGTLDLVVAREVTRIVAKTHGTSSSSPASTPVFRPGDSACSSLGTSRATSATSHQSILTSGFESTGNVAGPEKVRAIENGQGDEVYAEVTNKVKRIPEPLKGMGNDTEVRKVMVCTTLIRDCNGLGFSIAGGKGCPPFRSDGNPDSIYISRITEGGVAEKDGKLLVGDRIISINGVDLSGARHDQAVAMLTGLERFVRLVGEREVLVSKGQTPSPSPAEKSPHIFGGPKPYTGLYTANSYMANRPGFRRASPGSPGYMSTVSSPDVNSSVKFGLTSPTPTPTTPTPPSITPTAKSTVPTKSVTETIPTPSPKVNGVEPPRPAPRTRLTSSNSTSGEPPQLPKAITSEDFQAMIPARFRGEEEAPSGPTVTVTIKQPSDMSLQFPPPPSTLGKVTETITKSTFTETVVTRVTDNKLVTPAPMEEVTLFKDGGSLGFSIIGGTDHSCVPFGGGKPGIFISHIVPGGIAATSGALRMGDRILEVCNEDVSKCTHQEAVMTLLQPGNSITLLVQHDPLPEGFQLTDIEYVPFMELTIVKLDGEKLGMHIKGGLRGHRGNPLDKTDEGVFISKINSGGAAKRDGRLKVGMRLLEVNDASLLGASHQEAVNALRNAGNTIRLVVCKGYDRAEVEKLISEGKITKEMSKSISQSVSSLDREDEDSATLKQEQQMKQELVQWEQEQEERERELREREAEREREHQLALQQSQSDLQLEPVREKSTPERVLDVVRAAEMLVKPSSPTELLVPKSPGGPKSAESLKTTTIVMSKHTLAPQTSLETRSANMVLHGTTHSAAPTPSKNPPTPPNHQLHKRFSSESTLLHPPKIRPIQSASSQPKLTKQQPSVGDEINYKSAISTPIDGRILTTDNTVNKTNILKSAAVSSSHSKSLENLEVIGSIGSNTNTSPEVLDHLNLNIPTNTKKHDLDMTYYKGSSVPERPPTEYRENVNHSLVSDCANTNTERNTTLPDLYSPVYSPHIRPLSSYNIDTNRISFETSHHSNDSNRASPCLNPTSIHDELSENKVIPPPFEFRSLDLFHHLEGNDNKSHPFRQMKSISPVPTSFLSSLVTPNVHQENHKNIEADDLPPPVCYATMPTSSSSTFILTEISSPTVLPDFPITTVQPIPHVLATSNTPRFCQDPEVTLLSSIPSSSPLGVRTTLHSPLSMVAHSHSASPGKIHCTFPINSCSSYPQSLSSSAESALDTDGYGRIRSSFQAVTGPQSNATSTAVSGNITAVTTSTATTSASTPPPAPQKMSVSDKMKFFEKAMEEQHQPSPKPEKVFSFLSQDEVEKMKQEEEKKIASLSRSELKTLTNMVEHDEDDEDRNESHNDADSSFNRNSSTTPIREVPVRTAKAEKRRKERLLQEGILTDEEDKELSPAEQRSLRAEKRAAWRQARFKSLEQDALQAQMVIKKMSEMIDSDPNKSNSTPEAGTSPMPLAGVEETDTASFNNNNNFENNHLHHNNLHADGENNVELEPSPALLRPSSADFPKLALRAQEGATKVRESERLLGEKVTRKTEEYVDEASGMIKVRTVEYVEKLIEKEVETTREKIISLELCSPEDVKKNALLDVTPPVSPTLQEEDEDEDNEEEEQQSSDIPSSTPTSPTTEDGPESINTNKKKRRKRSKKKH</sequence>
<keyword evidence="16" id="KW-1185">Reference proteome</keyword>
<dbReference type="InterPro" id="IPR032675">
    <property type="entry name" value="LRR_dom_sf"/>
</dbReference>
<feature type="domain" description="PDZ" evidence="15">
    <location>
        <begin position="669"/>
        <end position="756"/>
    </location>
</feature>
<feature type="compositionally biased region" description="Acidic residues" evidence="14">
    <location>
        <begin position="2319"/>
        <end position="2333"/>
    </location>
</feature>
<feature type="compositionally biased region" description="Polar residues" evidence="14">
    <location>
        <begin position="1001"/>
        <end position="1014"/>
    </location>
</feature>
<keyword evidence="7" id="KW-0597">Phosphoprotein</keyword>
<keyword evidence="13" id="KW-0472">Membrane</keyword>
<dbReference type="SUPFAM" id="SSF52058">
    <property type="entry name" value="L domain-like"/>
    <property type="match status" value="2"/>
</dbReference>
<feature type="compositionally biased region" description="Polar residues" evidence="14">
    <location>
        <begin position="764"/>
        <end position="773"/>
    </location>
</feature>
<dbReference type="KEGG" id="foc:113209454"/>
<dbReference type="RefSeq" id="XP_026282756.1">
    <property type="nucleotide sequence ID" value="XM_026426971.2"/>
</dbReference>
<accession>A0A6J1SWD4</accession>
<dbReference type="Pfam" id="PF00595">
    <property type="entry name" value="PDZ"/>
    <property type="match status" value="4"/>
</dbReference>
<dbReference type="SMART" id="SM00369">
    <property type="entry name" value="LRR_TYP"/>
    <property type="match status" value="13"/>
</dbReference>
<dbReference type="CDD" id="cd06702">
    <property type="entry name" value="PDZ3_Scribble-like"/>
    <property type="match status" value="1"/>
</dbReference>
<feature type="domain" description="PDZ" evidence="15">
    <location>
        <begin position="1274"/>
        <end position="1366"/>
    </location>
</feature>
<feature type="compositionally biased region" description="Polar residues" evidence="14">
    <location>
        <begin position="2071"/>
        <end position="2082"/>
    </location>
</feature>
<organism evidence="16 17">
    <name type="scientific">Frankliniella occidentalis</name>
    <name type="common">Western flower thrips</name>
    <name type="synonym">Euthrips occidentalis</name>
    <dbReference type="NCBI Taxonomy" id="133901"/>
    <lineage>
        <taxon>Eukaryota</taxon>
        <taxon>Metazoa</taxon>
        <taxon>Ecdysozoa</taxon>
        <taxon>Arthropoda</taxon>
        <taxon>Hexapoda</taxon>
        <taxon>Insecta</taxon>
        <taxon>Pterygota</taxon>
        <taxon>Neoptera</taxon>
        <taxon>Paraneoptera</taxon>
        <taxon>Thysanoptera</taxon>
        <taxon>Terebrantia</taxon>
        <taxon>Thripoidea</taxon>
        <taxon>Thripidae</taxon>
        <taxon>Frankliniella</taxon>
    </lineage>
</organism>
<dbReference type="GO" id="GO:0045197">
    <property type="term" value="P:establishment or maintenance of epithelial cell apical/basal polarity"/>
    <property type="evidence" value="ECO:0007669"/>
    <property type="project" value="TreeGrafter"/>
</dbReference>
<dbReference type="FunFam" id="3.80.10.10:FF:000036">
    <property type="entry name" value="protein scribble homolog isoform X1"/>
    <property type="match status" value="1"/>
</dbReference>
<feature type="compositionally biased region" description="Polar residues" evidence="14">
    <location>
        <begin position="1070"/>
        <end position="1080"/>
    </location>
</feature>
<dbReference type="GO" id="GO:0045211">
    <property type="term" value="C:postsynaptic membrane"/>
    <property type="evidence" value="ECO:0007669"/>
    <property type="project" value="TreeGrafter"/>
</dbReference>
<feature type="compositionally biased region" description="Polar residues" evidence="14">
    <location>
        <begin position="1037"/>
        <end position="1051"/>
    </location>
</feature>
<protein>
    <submittedName>
        <fullName evidence="17">Protein lap4 isoform X1</fullName>
    </submittedName>
</protein>
<feature type="compositionally biased region" description="Basic and acidic residues" evidence="14">
    <location>
        <begin position="459"/>
        <end position="484"/>
    </location>
</feature>
<evidence type="ECO:0000256" key="4">
    <source>
        <dbReference type="ARBA" id="ARBA00022473"/>
    </source>
</evidence>
<evidence type="ECO:0000313" key="16">
    <source>
        <dbReference type="Proteomes" id="UP000504606"/>
    </source>
</evidence>
<dbReference type="FunFam" id="2.30.42.10:FF:000064">
    <property type="entry name" value="protein lap4 isoform X1"/>
    <property type="match status" value="1"/>
</dbReference>
<dbReference type="Proteomes" id="UP000504606">
    <property type="component" value="Unplaced"/>
</dbReference>
<feature type="region of interest" description="Disordered" evidence="14">
    <location>
        <begin position="995"/>
        <end position="1089"/>
    </location>
</feature>
<dbReference type="SMART" id="SM00228">
    <property type="entry name" value="PDZ"/>
    <property type="match status" value="4"/>
</dbReference>
<dbReference type="PANTHER" id="PTHR23119:SF44">
    <property type="entry name" value="PROTEIN LAP4"/>
    <property type="match status" value="1"/>
</dbReference>
<feature type="region of interest" description="Disordered" evidence="14">
    <location>
        <begin position="763"/>
        <end position="814"/>
    </location>
</feature>
<dbReference type="FunFam" id="2.30.42.10:FF:000074">
    <property type="entry name" value="protein scribble homolog isoform X2"/>
    <property type="match status" value="1"/>
</dbReference>
<feature type="region of interest" description="Disordered" evidence="14">
    <location>
        <begin position="1385"/>
        <end position="1459"/>
    </location>
</feature>
<keyword evidence="8" id="KW-0433">Leucine-rich repeat</keyword>
<evidence type="ECO:0000256" key="9">
    <source>
        <dbReference type="ARBA" id="ARBA00022737"/>
    </source>
</evidence>
<dbReference type="FunFam" id="2.30.42.10:FF:000041">
    <property type="entry name" value="protein scribble homolog isoform X1"/>
    <property type="match status" value="1"/>
</dbReference>